<dbReference type="Proteomes" id="UP001227230">
    <property type="component" value="Chromosome 18"/>
</dbReference>
<protein>
    <recommendedName>
        <fullName evidence="1">Reverse transcriptase domain-containing protein</fullName>
    </recommendedName>
</protein>
<sequence length="219" mass="26171">MNAQLLKYCKKEIKDLLDENLIRESHSPWSCAVFYVPKPSEIERGTPRLVLNYKPLNKVLKWIRYPTLNKRDLIRCLYNASIFSKIDMKSRFWQIQVHKKTYKTTFTIPFGHYEWNMMSFCLKNAPSEFQNIMNDIFNPYTNFSLVYIDDVLIFSNSIKCHFKHLEIFQKIVRENGLVVSAFKLKLFQTKIRFLGFEIYQGTIKLIQMSIEFSSKFPYN</sequence>
<accession>A0ABY9DUT6</accession>
<dbReference type="PANTHER" id="PTHR33064">
    <property type="entry name" value="POL PROTEIN"/>
    <property type="match status" value="1"/>
</dbReference>
<name>A0ABY9DUT6_VITVI</name>
<dbReference type="EMBL" id="CP126665">
    <property type="protein sequence ID" value="WKA10779.1"/>
    <property type="molecule type" value="Genomic_DNA"/>
</dbReference>
<gene>
    <name evidence="2" type="ORF">VitviT2T_028334</name>
</gene>
<feature type="domain" description="Reverse transcriptase" evidence="1">
    <location>
        <begin position="17"/>
        <end position="198"/>
    </location>
</feature>
<dbReference type="PROSITE" id="PS50878">
    <property type="entry name" value="RT_POL"/>
    <property type="match status" value="1"/>
</dbReference>
<evidence type="ECO:0000313" key="2">
    <source>
        <dbReference type="EMBL" id="WKA10779.1"/>
    </source>
</evidence>
<dbReference type="InterPro" id="IPR043128">
    <property type="entry name" value="Rev_trsase/Diguanyl_cyclase"/>
</dbReference>
<keyword evidence="3" id="KW-1185">Reference proteome</keyword>
<dbReference type="Gene3D" id="3.10.10.10">
    <property type="entry name" value="HIV Type 1 Reverse Transcriptase, subunit A, domain 1"/>
    <property type="match status" value="1"/>
</dbReference>
<organism evidence="2 3">
    <name type="scientific">Vitis vinifera</name>
    <name type="common">Grape</name>
    <dbReference type="NCBI Taxonomy" id="29760"/>
    <lineage>
        <taxon>Eukaryota</taxon>
        <taxon>Viridiplantae</taxon>
        <taxon>Streptophyta</taxon>
        <taxon>Embryophyta</taxon>
        <taxon>Tracheophyta</taxon>
        <taxon>Spermatophyta</taxon>
        <taxon>Magnoliopsida</taxon>
        <taxon>eudicotyledons</taxon>
        <taxon>Gunneridae</taxon>
        <taxon>Pentapetalae</taxon>
        <taxon>rosids</taxon>
        <taxon>Vitales</taxon>
        <taxon>Vitaceae</taxon>
        <taxon>Viteae</taxon>
        <taxon>Vitis</taxon>
    </lineage>
</organism>
<dbReference type="InterPro" id="IPR043502">
    <property type="entry name" value="DNA/RNA_pol_sf"/>
</dbReference>
<proteinExistence type="predicted"/>
<evidence type="ECO:0000259" key="1">
    <source>
        <dbReference type="PROSITE" id="PS50878"/>
    </source>
</evidence>
<dbReference type="SUPFAM" id="SSF56672">
    <property type="entry name" value="DNA/RNA polymerases"/>
    <property type="match status" value="1"/>
</dbReference>
<dbReference type="Pfam" id="PF00078">
    <property type="entry name" value="RVT_1"/>
    <property type="match status" value="1"/>
</dbReference>
<dbReference type="CDD" id="cd01647">
    <property type="entry name" value="RT_LTR"/>
    <property type="match status" value="1"/>
</dbReference>
<evidence type="ECO:0000313" key="3">
    <source>
        <dbReference type="Proteomes" id="UP001227230"/>
    </source>
</evidence>
<dbReference type="PANTHER" id="PTHR33064:SF37">
    <property type="entry name" value="RIBONUCLEASE H"/>
    <property type="match status" value="1"/>
</dbReference>
<reference evidence="2 3" key="1">
    <citation type="journal article" date="2023" name="Hortic Res">
        <title>The complete reference genome for grapevine (Vitis vinifera L.) genetics and breeding.</title>
        <authorList>
            <person name="Shi X."/>
            <person name="Cao S."/>
            <person name="Wang X."/>
            <person name="Huang S."/>
            <person name="Wang Y."/>
            <person name="Liu Z."/>
            <person name="Liu W."/>
            <person name="Leng X."/>
            <person name="Peng Y."/>
            <person name="Wang N."/>
            <person name="Wang Y."/>
            <person name="Ma Z."/>
            <person name="Xu X."/>
            <person name="Zhang F."/>
            <person name="Xue H."/>
            <person name="Zhong H."/>
            <person name="Wang Y."/>
            <person name="Zhang K."/>
            <person name="Velt A."/>
            <person name="Avia K."/>
            <person name="Holtgrawe D."/>
            <person name="Grimplet J."/>
            <person name="Matus J.T."/>
            <person name="Ware D."/>
            <person name="Wu X."/>
            <person name="Wang H."/>
            <person name="Liu C."/>
            <person name="Fang Y."/>
            <person name="Rustenholz C."/>
            <person name="Cheng Z."/>
            <person name="Xiao H."/>
            <person name="Zhou Y."/>
        </authorList>
    </citation>
    <scope>NUCLEOTIDE SEQUENCE [LARGE SCALE GENOMIC DNA]</scope>
    <source>
        <strain evidence="3">cv. Pinot noir / PN40024</strain>
        <tissue evidence="2">Leaf</tissue>
    </source>
</reference>
<dbReference type="Gene3D" id="3.30.70.270">
    <property type="match status" value="1"/>
</dbReference>
<dbReference type="InterPro" id="IPR051320">
    <property type="entry name" value="Viral_Replic_Matur_Polypro"/>
</dbReference>
<dbReference type="InterPro" id="IPR000477">
    <property type="entry name" value="RT_dom"/>
</dbReference>